<reference evidence="2" key="2">
    <citation type="submission" date="2024-06" db="UniProtKB">
        <authorList>
            <consortium name="EnsemblMetazoa"/>
        </authorList>
    </citation>
    <scope>IDENTIFICATION</scope>
</reference>
<name>A0AAN0JG86_AMPQE</name>
<reference evidence="3" key="1">
    <citation type="journal article" date="2010" name="Nature">
        <title>The Amphimedon queenslandica genome and the evolution of animal complexity.</title>
        <authorList>
            <person name="Srivastava M."/>
            <person name="Simakov O."/>
            <person name="Chapman J."/>
            <person name="Fahey B."/>
            <person name="Gauthier M.E."/>
            <person name="Mitros T."/>
            <person name="Richards G.S."/>
            <person name="Conaco C."/>
            <person name="Dacre M."/>
            <person name="Hellsten U."/>
            <person name="Larroux C."/>
            <person name="Putnam N.H."/>
            <person name="Stanke M."/>
            <person name="Adamska M."/>
            <person name="Darling A."/>
            <person name="Degnan S.M."/>
            <person name="Oakley T.H."/>
            <person name="Plachetzki D.C."/>
            <person name="Zhai Y."/>
            <person name="Adamski M."/>
            <person name="Calcino A."/>
            <person name="Cummins S.F."/>
            <person name="Goodstein D.M."/>
            <person name="Harris C."/>
            <person name="Jackson D.J."/>
            <person name="Leys S.P."/>
            <person name="Shu S."/>
            <person name="Woodcroft B.J."/>
            <person name="Vervoort M."/>
            <person name="Kosik K.S."/>
            <person name="Manning G."/>
            <person name="Degnan B.M."/>
            <person name="Rokhsar D.S."/>
        </authorList>
    </citation>
    <scope>NUCLEOTIDE SEQUENCE [LARGE SCALE GENOMIC DNA]</scope>
</reference>
<feature type="compositionally biased region" description="Polar residues" evidence="1">
    <location>
        <begin position="218"/>
        <end position="228"/>
    </location>
</feature>
<dbReference type="KEGG" id="aqu:109584607"/>
<dbReference type="Proteomes" id="UP000007879">
    <property type="component" value="Unassembled WGS sequence"/>
</dbReference>
<dbReference type="AlphaFoldDB" id="A0AAN0JG86"/>
<evidence type="ECO:0000313" key="2">
    <source>
        <dbReference type="EnsemblMetazoa" id="XP_019855974.1"/>
    </source>
</evidence>
<feature type="region of interest" description="Disordered" evidence="1">
    <location>
        <begin position="218"/>
        <end position="245"/>
    </location>
</feature>
<dbReference type="GeneID" id="109584607"/>
<dbReference type="EnsemblMetazoa" id="XM_020000415.1">
    <property type="protein sequence ID" value="XP_019855974.1"/>
    <property type="gene ID" value="LOC109584607"/>
</dbReference>
<sequence>MDVEADFLTGASSRDSLEDSRVQFTFPPSVDLGTSYGSYLHSRKSSTRKIHRKKPVNILQPLHRDLELLSASLNQLCSRLKSNGQTTGAIENALVGLQQLRSTVLATAPAGSRGEVVLYFLLQVVQALISVAPNLDGSSLHLAKDKEEAKALRRLYQTTEAELIATRRHCHKLKDRLDTVVEEADLKHSELSCELLATKKALAEARLELQQEKTKAQTAYLTSSQSQRELGKYKKTHLMQQKEKK</sequence>
<keyword evidence="3" id="KW-1185">Reference proteome</keyword>
<dbReference type="RefSeq" id="XP_019855974.1">
    <property type="nucleotide sequence ID" value="XM_020000415.1"/>
</dbReference>
<accession>A0AAN0JG86</accession>
<evidence type="ECO:0000313" key="3">
    <source>
        <dbReference type="Proteomes" id="UP000007879"/>
    </source>
</evidence>
<proteinExistence type="predicted"/>
<organism evidence="2 3">
    <name type="scientific">Amphimedon queenslandica</name>
    <name type="common">Sponge</name>
    <dbReference type="NCBI Taxonomy" id="400682"/>
    <lineage>
        <taxon>Eukaryota</taxon>
        <taxon>Metazoa</taxon>
        <taxon>Porifera</taxon>
        <taxon>Demospongiae</taxon>
        <taxon>Heteroscleromorpha</taxon>
        <taxon>Haplosclerida</taxon>
        <taxon>Niphatidae</taxon>
        <taxon>Amphimedon</taxon>
    </lineage>
</organism>
<protein>
    <submittedName>
        <fullName evidence="2">Uncharacterized protein</fullName>
    </submittedName>
</protein>
<evidence type="ECO:0000256" key="1">
    <source>
        <dbReference type="SAM" id="MobiDB-lite"/>
    </source>
</evidence>